<evidence type="ECO:0000313" key="3">
    <source>
        <dbReference type="Proteomes" id="UP000602057"/>
    </source>
</evidence>
<proteinExistence type="predicted"/>
<dbReference type="SUPFAM" id="SSF56219">
    <property type="entry name" value="DNase I-like"/>
    <property type="match status" value="1"/>
</dbReference>
<reference evidence="2" key="1">
    <citation type="journal article" date="2013" name="Int. J. Syst. Evol. Microbiol.">
        <title>Aestuariibaculum suncheonense gen. nov., sp. nov., a marine bacterium of the family Flavobacteriaceae isolated from a tidal flat and emended descriptions of the genera Gaetbulibacter and Tamlana.</title>
        <authorList>
            <person name="Jeong S.H."/>
            <person name="Park M.S."/>
            <person name="Jin H.M."/>
            <person name="Lee K."/>
            <person name="Park W."/>
            <person name="Jeon C.O."/>
        </authorList>
    </citation>
    <scope>NUCLEOTIDE SEQUENCE</scope>
    <source>
        <strain evidence="2">SC17</strain>
    </source>
</reference>
<name>A0A8J6UIB4_9FLAO</name>
<organism evidence="2 3">
    <name type="scientific">Aestuariibaculum suncheonense</name>
    <dbReference type="NCBI Taxonomy" id="1028745"/>
    <lineage>
        <taxon>Bacteria</taxon>
        <taxon>Pseudomonadati</taxon>
        <taxon>Bacteroidota</taxon>
        <taxon>Flavobacteriia</taxon>
        <taxon>Flavobacteriales</taxon>
        <taxon>Flavobacteriaceae</taxon>
    </lineage>
</organism>
<evidence type="ECO:0000259" key="1">
    <source>
        <dbReference type="Pfam" id="PF03372"/>
    </source>
</evidence>
<dbReference type="GO" id="GO:0004519">
    <property type="term" value="F:endonuclease activity"/>
    <property type="evidence" value="ECO:0007669"/>
    <property type="project" value="UniProtKB-KW"/>
</dbReference>
<keyword evidence="2" id="KW-0378">Hydrolase</keyword>
<keyword evidence="2" id="KW-0255">Endonuclease</keyword>
<dbReference type="InterPro" id="IPR005135">
    <property type="entry name" value="Endo/exonuclease/phosphatase"/>
</dbReference>
<reference evidence="2" key="2">
    <citation type="submission" date="2020-09" db="EMBL/GenBank/DDBJ databases">
        <authorList>
            <person name="Wu Z."/>
        </authorList>
    </citation>
    <scope>NUCLEOTIDE SEQUENCE</scope>
    <source>
        <strain evidence="2">SC17</strain>
    </source>
</reference>
<evidence type="ECO:0000313" key="2">
    <source>
        <dbReference type="EMBL" id="MBD0836414.1"/>
    </source>
</evidence>
<dbReference type="Pfam" id="PF03372">
    <property type="entry name" value="Exo_endo_phos"/>
    <property type="match status" value="1"/>
</dbReference>
<comment type="caution">
    <text evidence="2">The sequence shown here is derived from an EMBL/GenBank/DDBJ whole genome shotgun (WGS) entry which is preliminary data.</text>
</comment>
<dbReference type="Proteomes" id="UP000602057">
    <property type="component" value="Unassembled WGS sequence"/>
</dbReference>
<dbReference type="EMBL" id="JACVXC010000005">
    <property type="protein sequence ID" value="MBD0836414.1"/>
    <property type="molecule type" value="Genomic_DNA"/>
</dbReference>
<feature type="domain" description="Endonuclease/exonuclease/phosphatase" evidence="1">
    <location>
        <begin position="52"/>
        <end position="259"/>
    </location>
</feature>
<protein>
    <submittedName>
        <fullName evidence="2">Endonuclease/exonuclease/phosphatase family protein</fullName>
    </submittedName>
</protein>
<accession>A0A8J6UIB4</accession>
<dbReference type="RefSeq" id="WP_206688705.1">
    <property type="nucleotide sequence ID" value="NZ_JACVXC010000005.1"/>
</dbReference>
<keyword evidence="3" id="KW-1185">Reference proteome</keyword>
<dbReference type="Gene3D" id="3.60.10.10">
    <property type="entry name" value="Endonuclease/exonuclease/phosphatase"/>
    <property type="match status" value="1"/>
</dbReference>
<keyword evidence="2" id="KW-0540">Nuclease</keyword>
<dbReference type="InterPro" id="IPR036691">
    <property type="entry name" value="Endo/exonu/phosph_ase_sf"/>
</dbReference>
<dbReference type="AlphaFoldDB" id="A0A8J6UIB4"/>
<gene>
    <name evidence="2" type="ORF">ICJ84_13310</name>
</gene>
<sequence length="308" mass="35774">MFLLGKSQYVALCVFLLVCVNSYHIISFLPYTTFYNIHKPKHQQKSKPISIVTFNVYQFNKNYQGLTALIREVNPDILLTMESDIAWEQGMKSIEKVYENHHKIPLSNTYGMHFYTHLKVVEIKTNFFVSDDIPSIEALLETNDGYRFYFFGVHPPPPSPTEEPTSKERDGELMSVAKRIRQLQGSVIVSGDFNQVTWGYTNRLFQKASQLIDTRVGRGFVSTFHARYKWFRIPLDQIFHSPDIIVFSFKTLQNIGSDHLPLYCEFSVTTNKRVLKDNNLEQIDNAERAEMNTMIKEGKEETGDRQFT</sequence>